<feature type="region of interest" description="Disordered" evidence="1">
    <location>
        <begin position="1"/>
        <end position="29"/>
    </location>
</feature>
<evidence type="ECO:0000313" key="3">
    <source>
        <dbReference type="Proteomes" id="UP001595075"/>
    </source>
</evidence>
<sequence>MASSTQLLSRSVISTSNSRSKSHATENHTGAAFRYQKSMQRYARACESYAEDAARYNALANAYLMQVQHFNFKLGSLLKVNENASFRLLNLPAIPSMPKLPVVPIPLTKPFEPRQSALSVLRQVSAASAKRNSRSVYGKQSTLGGRLIDKNLILESQKMIEKTNTIIAWSSNEVALANMDLQKSVQAIKDAAAKQRPAVITSSTTNNHNRTGRKRSATVGSIRSIGLASPPPKFNRRHAEQDSDDESDEETISSKRQMKFRPRGSAVTPRT</sequence>
<proteinExistence type="predicted"/>
<feature type="region of interest" description="Disordered" evidence="1">
    <location>
        <begin position="196"/>
        <end position="271"/>
    </location>
</feature>
<accession>A0ABR4CGC6</accession>
<feature type="compositionally biased region" description="Acidic residues" evidence="1">
    <location>
        <begin position="242"/>
        <end position="251"/>
    </location>
</feature>
<organism evidence="2 3">
    <name type="scientific">Oculimacula yallundae</name>
    <dbReference type="NCBI Taxonomy" id="86028"/>
    <lineage>
        <taxon>Eukaryota</taxon>
        <taxon>Fungi</taxon>
        <taxon>Dikarya</taxon>
        <taxon>Ascomycota</taxon>
        <taxon>Pezizomycotina</taxon>
        <taxon>Leotiomycetes</taxon>
        <taxon>Helotiales</taxon>
        <taxon>Ploettnerulaceae</taxon>
        <taxon>Oculimacula</taxon>
    </lineage>
</organism>
<keyword evidence="3" id="KW-1185">Reference proteome</keyword>
<comment type="caution">
    <text evidence="2">The sequence shown here is derived from an EMBL/GenBank/DDBJ whole genome shotgun (WGS) entry which is preliminary data.</text>
</comment>
<feature type="compositionally biased region" description="Polar residues" evidence="1">
    <location>
        <begin position="200"/>
        <end position="209"/>
    </location>
</feature>
<dbReference type="Proteomes" id="UP001595075">
    <property type="component" value="Unassembled WGS sequence"/>
</dbReference>
<protein>
    <submittedName>
        <fullName evidence="2">Uncharacterized protein</fullName>
    </submittedName>
</protein>
<evidence type="ECO:0000256" key="1">
    <source>
        <dbReference type="SAM" id="MobiDB-lite"/>
    </source>
</evidence>
<name>A0ABR4CGC6_9HELO</name>
<reference evidence="2 3" key="1">
    <citation type="journal article" date="2024" name="Commun. Biol.">
        <title>Comparative genomic analysis of thermophilic fungi reveals convergent evolutionary adaptations and gene losses.</title>
        <authorList>
            <person name="Steindorff A.S."/>
            <person name="Aguilar-Pontes M.V."/>
            <person name="Robinson A.J."/>
            <person name="Andreopoulos B."/>
            <person name="LaButti K."/>
            <person name="Kuo A."/>
            <person name="Mondo S."/>
            <person name="Riley R."/>
            <person name="Otillar R."/>
            <person name="Haridas S."/>
            <person name="Lipzen A."/>
            <person name="Grimwood J."/>
            <person name="Schmutz J."/>
            <person name="Clum A."/>
            <person name="Reid I.D."/>
            <person name="Moisan M.C."/>
            <person name="Butler G."/>
            <person name="Nguyen T.T.M."/>
            <person name="Dewar K."/>
            <person name="Conant G."/>
            <person name="Drula E."/>
            <person name="Henrissat B."/>
            <person name="Hansel C."/>
            <person name="Singer S."/>
            <person name="Hutchinson M.I."/>
            <person name="de Vries R.P."/>
            <person name="Natvig D.O."/>
            <person name="Powell A.J."/>
            <person name="Tsang A."/>
            <person name="Grigoriev I.V."/>
        </authorList>
    </citation>
    <scope>NUCLEOTIDE SEQUENCE [LARGE SCALE GENOMIC DNA]</scope>
    <source>
        <strain evidence="2 3">CBS 494.80</strain>
    </source>
</reference>
<feature type="compositionally biased region" description="Low complexity" evidence="1">
    <location>
        <begin position="9"/>
        <end position="19"/>
    </location>
</feature>
<evidence type="ECO:0000313" key="2">
    <source>
        <dbReference type="EMBL" id="KAL2068571.1"/>
    </source>
</evidence>
<dbReference type="EMBL" id="JAZHXI010000008">
    <property type="protein sequence ID" value="KAL2068571.1"/>
    <property type="molecule type" value="Genomic_DNA"/>
</dbReference>
<gene>
    <name evidence="2" type="ORF">VTL71DRAFT_14908</name>
</gene>